<accession>A0ABR4L3D3</accession>
<dbReference type="EMBL" id="JBFXLR010000004">
    <property type="protein sequence ID" value="KAL2859005.1"/>
    <property type="molecule type" value="Genomic_DNA"/>
</dbReference>
<keyword evidence="2" id="KW-1185">Reference proteome</keyword>
<dbReference type="GeneID" id="98153870"/>
<dbReference type="RefSeq" id="XP_070903969.1">
    <property type="nucleotide sequence ID" value="XM_071038706.1"/>
</dbReference>
<comment type="caution">
    <text evidence="1">The sequence shown here is derived from an EMBL/GenBank/DDBJ whole genome shotgun (WGS) entry which is preliminary data.</text>
</comment>
<gene>
    <name evidence="1" type="ORF">BJX68DRAFT_227617</name>
</gene>
<dbReference type="Proteomes" id="UP001610444">
    <property type="component" value="Unassembled WGS sequence"/>
</dbReference>
<sequence>MMFAATVFDQVDVFLTQDYNGSGPPFGFPRLALERLRACCSKMGNFLVQTHLIGIFEWVEELFLVEGNATTTTALDRASTTTWTPLPSNLQEITRSERAMLRACTRTMQILQYLLDNTPFDRRYLEQLRQELERSRPDGSSHVGAVYSGSEPVGHEYWHGTIIHRGWTLIIPLRQAVYRNVYSGDRHGAA</sequence>
<organism evidence="1 2">
    <name type="scientific">Aspergillus pseudodeflectus</name>
    <dbReference type="NCBI Taxonomy" id="176178"/>
    <lineage>
        <taxon>Eukaryota</taxon>
        <taxon>Fungi</taxon>
        <taxon>Dikarya</taxon>
        <taxon>Ascomycota</taxon>
        <taxon>Pezizomycotina</taxon>
        <taxon>Eurotiomycetes</taxon>
        <taxon>Eurotiomycetidae</taxon>
        <taxon>Eurotiales</taxon>
        <taxon>Aspergillaceae</taxon>
        <taxon>Aspergillus</taxon>
        <taxon>Aspergillus subgen. Nidulantes</taxon>
    </lineage>
</organism>
<proteinExistence type="predicted"/>
<evidence type="ECO:0000313" key="1">
    <source>
        <dbReference type="EMBL" id="KAL2859005.1"/>
    </source>
</evidence>
<evidence type="ECO:0000313" key="2">
    <source>
        <dbReference type="Proteomes" id="UP001610444"/>
    </source>
</evidence>
<reference evidence="1 2" key="1">
    <citation type="submission" date="2024-07" db="EMBL/GenBank/DDBJ databases">
        <title>Section-level genome sequencing and comparative genomics of Aspergillus sections Usti and Cavernicolus.</title>
        <authorList>
            <consortium name="Lawrence Berkeley National Laboratory"/>
            <person name="Nybo J.L."/>
            <person name="Vesth T.C."/>
            <person name="Theobald S."/>
            <person name="Frisvad J.C."/>
            <person name="Larsen T.O."/>
            <person name="Kjaerboelling I."/>
            <person name="Rothschild-Mancinelli K."/>
            <person name="Lyhne E.K."/>
            <person name="Kogle M.E."/>
            <person name="Barry K."/>
            <person name="Clum A."/>
            <person name="Na H."/>
            <person name="Ledsgaard L."/>
            <person name="Lin J."/>
            <person name="Lipzen A."/>
            <person name="Kuo A."/>
            <person name="Riley R."/>
            <person name="Mondo S."/>
            <person name="LaButti K."/>
            <person name="Haridas S."/>
            <person name="Pangalinan J."/>
            <person name="Salamov A.A."/>
            <person name="Simmons B.A."/>
            <person name="Magnuson J.K."/>
            <person name="Chen J."/>
            <person name="Drula E."/>
            <person name="Henrissat B."/>
            <person name="Wiebenga A."/>
            <person name="Lubbers R.J."/>
            <person name="Gomes A.C."/>
            <person name="Macurrencykelacurrency M.R."/>
            <person name="Stajich J."/>
            <person name="Grigoriev I.V."/>
            <person name="Mortensen U.H."/>
            <person name="De vries R.P."/>
            <person name="Baker S.E."/>
            <person name="Andersen M.R."/>
        </authorList>
    </citation>
    <scope>NUCLEOTIDE SEQUENCE [LARGE SCALE GENOMIC DNA]</scope>
    <source>
        <strain evidence="1 2">CBS 756.74</strain>
    </source>
</reference>
<protein>
    <submittedName>
        <fullName evidence="1">Uncharacterized protein</fullName>
    </submittedName>
</protein>
<name>A0ABR4L3D3_9EURO</name>